<evidence type="ECO:0000256" key="1">
    <source>
        <dbReference type="SAM" id="SignalP"/>
    </source>
</evidence>
<feature type="signal peptide" evidence="1">
    <location>
        <begin position="1"/>
        <end position="28"/>
    </location>
</feature>
<organism evidence="2">
    <name type="scientific">Mariniphaga anaerophila</name>
    <dbReference type="NCBI Taxonomy" id="1484053"/>
    <lineage>
        <taxon>Bacteria</taxon>
        <taxon>Pseudomonadati</taxon>
        <taxon>Bacteroidota</taxon>
        <taxon>Bacteroidia</taxon>
        <taxon>Marinilabiliales</taxon>
        <taxon>Prolixibacteraceae</taxon>
        <taxon>Mariniphaga</taxon>
    </lineage>
</organism>
<dbReference type="Gene3D" id="3.40.50.1820">
    <property type="entry name" value="alpha/beta hydrolase"/>
    <property type="match status" value="1"/>
</dbReference>
<feature type="chain" id="PRO_5032714855" description="Esterase" evidence="1">
    <location>
        <begin position="29"/>
        <end position="392"/>
    </location>
</feature>
<reference evidence="2" key="1">
    <citation type="journal article" date="2020" name="mSystems">
        <title>Genome- and Community-Level Interaction Insights into Carbon Utilization and Element Cycling Functions of Hydrothermarchaeota in Hydrothermal Sediment.</title>
        <authorList>
            <person name="Zhou Z."/>
            <person name="Liu Y."/>
            <person name="Xu W."/>
            <person name="Pan J."/>
            <person name="Luo Z.H."/>
            <person name="Li M."/>
        </authorList>
    </citation>
    <scope>NUCLEOTIDE SEQUENCE [LARGE SCALE GENOMIC DNA]</scope>
    <source>
        <strain evidence="2">SpSt-1217</strain>
    </source>
</reference>
<name>A0A831LZ20_9BACT</name>
<dbReference type="PANTHER" id="PTHR48098:SF3">
    <property type="entry name" value="IRON(III) ENTEROBACTIN ESTERASE"/>
    <property type="match status" value="1"/>
</dbReference>
<dbReference type="Proteomes" id="UP000886047">
    <property type="component" value="Unassembled WGS sequence"/>
</dbReference>
<comment type="caution">
    <text evidence="2">The sequence shown here is derived from an EMBL/GenBank/DDBJ whole genome shotgun (WGS) entry which is preliminary data.</text>
</comment>
<dbReference type="InterPro" id="IPR029058">
    <property type="entry name" value="AB_hydrolase_fold"/>
</dbReference>
<dbReference type="EMBL" id="DSDK01000881">
    <property type="protein sequence ID" value="HDR53041.1"/>
    <property type="molecule type" value="Genomic_DNA"/>
</dbReference>
<dbReference type="SUPFAM" id="SSF53474">
    <property type="entry name" value="alpha/beta-Hydrolases"/>
    <property type="match status" value="1"/>
</dbReference>
<dbReference type="Pfam" id="PF00756">
    <property type="entry name" value="Esterase"/>
    <property type="match status" value="1"/>
</dbReference>
<gene>
    <name evidence="2" type="ORF">ENN90_15715</name>
</gene>
<proteinExistence type="predicted"/>
<evidence type="ECO:0008006" key="3">
    <source>
        <dbReference type="Google" id="ProtNLM"/>
    </source>
</evidence>
<accession>A0A831LZ20</accession>
<dbReference type="InterPro" id="IPR050583">
    <property type="entry name" value="Mycobacterial_A85_antigen"/>
</dbReference>
<dbReference type="InterPro" id="IPR000801">
    <property type="entry name" value="Esterase-like"/>
</dbReference>
<feature type="non-terminal residue" evidence="2">
    <location>
        <position position="392"/>
    </location>
</feature>
<sequence length="392" mass="44640">MAEKTKKKNTVLFIFLSLICFSFQQAVAQSGSLTVTTRVTEEVADDFKPEGRIFLFVSESRMAQPWRNSWPAPGNMIFATNLKNWKLEEPFTFDATTELSKSVEVSLNQIPEGSYTIQVFWAQNREVSGLNTPGNLYSESVRIDLPENRELDLPLKFKTEPEKLASHPLLKKVDVINPVLSEWWGKEVRIKAAVLLPAQFLESPDKKFPVRYNIAGYGGRYTRANSLVQWNRNFMDWWQSEEAPQIITVFLDGYGPFGDSYQLDSENSGPYGTVLVEELIPLIETQYRGVGTPESRFLDGCSTGGWVSLALQLFYPDFFGGCFSYSPDPVDFENFQLINIYRDQNAFVNEYGYLRPIVRELSGEPVISQKDFIQFENVLGWNNAYTTSGGQF</sequence>
<keyword evidence="1" id="KW-0732">Signal</keyword>
<protein>
    <recommendedName>
        <fullName evidence="3">Esterase</fullName>
    </recommendedName>
</protein>
<evidence type="ECO:0000313" key="2">
    <source>
        <dbReference type="EMBL" id="HDR53041.1"/>
    </source>
</evidence>
<dbReference type="AlphaFoldDB" id="A0A831LZ20"/>
<dbReference type="PANTHER" id="PTHR48098">
    <property type="entry name" value="ENTEROCHELIN ESTERASE-RELATED"/>
    <property type="match status" value="1"/>
</dbReference>